<dbReference type="InterPro" id="IPR036388">
    <property type="entry name" value="WH-like_DNA-bd_sf"/>
</dbReference>
<protein>
    <submittedName>
        <fullName evidence="3">DNA-binding transcriptional regulator, MarR family</fullName>
    </submittedName>
    <submittedName>
        <fullName evidence="2">MarR family transcriptional regulator</fullName>
    </submittedName>
</protein>
<dbReference type="GO" id="GO:0003700">
    <property type="term" value="F:DNA-binding transcription factor activity"/>
    <property type="evidence" value="ECO:0007669"/>
    <property type="project" value="InterPro"/>
</dbReference>
<keyword evidence="3" id="KW-0238">DNA-binding</keyword>
<dbReference type="EMBL" id="JAAGNC010000078">
    <property type="protein sequence ID" value="NEC56762.1"/>
    <property type="molecule type" value="Genomic_DNA"/>
</dbReference>
<organism evidence="3 4">
    <name type="scientific">Amycolatopsis rubida</name>
    <dbReference type="NCBI Taxonomy" id="112413"/>
    <lineage>
        <taxon>Bacteria</taxon>
        <taxon>Bacillati</taxon>
        <taxon>Actinomycetota</taxon>
        <taxon>Actinomycetes</taxon>
        <taxon>Pseudonocardiales</taxon>
        <taxon>Pseudonocardiaceae</taxon>
        <taxon>Amycolatopsis</taxon>
    </lineage>
</organism>
<proteinExistence type="predicted"/>
<dbReference type="Gene3D" id="1.10.10.10">
    <property type="entry name" value="Winged helix-like DNA-binding domain superfamily/Winged helix DNA-binding domain"/>
    <property type="match status" value="1"/>
</dbReference>
<dbReference type="GO" id="GO:0006950">
    <property type="term" value="P:response to stress"/>
    <property type="evidence" value="ECO:0007669"/>
    <property type="project" value="TreeGrafter"/>
</dbReference>
<accession>A0A1I6AX50</accession>
<gene>
    <name evidence="2" type="ORF">G3I59_14525</name>
    <name evidence="3" type="ORF">SAMN05421854_12188</name>
</gene>
<dbReference type="AlphaFoldDB" id="A0A1I6AX50"/>
<dbReference type="SMART" id="SM00347">
    <property type="entry name" value="HTH_MARR"/>
    <property type="match status" value="1"/>
</dbReference>
<dbReference type="STRING" id="112413.SAMN05421854_12188"/>
<dbReference type="OrthoDB" id="3173926at2"/>
<feature type="domain" description="HTH marR-type" evidence="1">
    <location>
        <begin position="14"/>
        <end position="152"/>
    </location>
</feature>
<dbReference type="SUPFAM" id="SSF46785">
    <property type="entry name" value="Winged helix' DNA-binding domain"/>
    <property type="match status" value="1"/>
</dbReference>
<evidence type="ECO:0000313" key="4">
    <source>
        <dbReference type="Proteomes" id="UP000199137"/>
    </source>
</evidence>
<dbReference type="PANTHER" id="PTHR33164">
    <property type="entry name" value="TRANSCRIPTIONAL REGULATOR, MARR FAMILY"/>
    <property type="match status" value="1"/>
</dbReference>
<name>A0A1I6AX50_9PSEU</name>
<dbReference type="PROSITE" id="PS50995">
    <property type="entry name" value="HTH_MARR_2"/>
    <property type="match status" value="1"/>
</dbReference>
<dbReference type="GO" id="GO:0003677">
    <property type="term" value="F:DNA binding"/>
    <property type="evidence" value="ECO:0007669"/>
    <property type="project" value="UniProtKB-KW"/>
</dbReference>
<dbReference type="RefSeq" id="WP_067591003.1">
    <property type="nucleotide sequence ID" value="NZ_FOWC01000021.1"/>
</dbReference>
<dbReference type="PRINTS" id="PR00598">
    <property type="entry name" value="HTHMARR"/>
</dbReference>
<evidence type="ECO:0000313" key="5">
    <source>
        <dbReference type="Proteomes" id="UP000470404"/>
    </source>
</evidence>
<evidence type="ECO:0000313" key="2">
    <source>
        <dbReference type="EMBL" id="NEC56762.1"/>
    </source>
</evidence>
<reference evidence="2 5" key="2">
    <citation type="submission" date="2020-01" db="EMBL/GenBank/DDBJ databases">
        <title>Insect and environment-associated Actinomycetes.</title>
        <authorList>
            <person name="Currrie C."/>
            <person name="Chevrette M."/>
            <person name="Carlson C."/>
            <person name="Stubbendieck R."/>
            <person name="Wendt-Pienkowski E."/>
        </authorList>
    </citation>
    <scope>NUCLEOTIDE SEQUENCE [LARGE SCALE GENOMIC DNA]</scope>
    <source>
        <strain evidence="2 5">SID8386</strain>
    </source>
</reference>
<dbReference type="EMBL" id="FOWC01000021">
    <property type="protein sequence ID" value="SFQ73295.1"/>
    <property type="molecule type" value="Genomic_DNA"/>
</dbReference>
<reference evidence="3 4" key="1">
    <citation type="submission" date="2016-10" db="EMBL/GenBank/DDBJ databases">
        <authorList>
            <person name="de Groot N.N."/>
        </authorList>
    </citation>
    <scope>NUCLEOTIDE SEQUENCE [LARGE SCALE GENOMIC DNA]</scope>
    <source>
        <strain evidence="3 4">DSM 44637</strain>
    </source>
</reference>
<dbReference type="Proteomes" id="UP000199137">
    <property type="component" value="Unassembled WGS sequence"/>
</dbReference>
<dbReference type="InterPro" id="IPR036390">
    <property type="entry name" value="WH_DNA-bd_sf"/>
</dbReference>
<dbReference type="PANTHER" id="PTHR33164:SF106">
    <property type="entry name" value="TRANSCRIPTIONAL REGULATORY PROTEIN"/>
    <property type="match status" value="1"/>
</dbReference>
<evidence type="ECO:0000313" key="3">
    <source>
        <dbReference type="EMBL" id="SFQ73295.1"/>
    </source>
</evidence>
<keyword evidence="5" id="KW-1185">Reference proteome</keyword>
<dbReference type="Pfam" id="PF01047">
    <property type="entry name" value="MarR"/>
    <property type="match status" value="1"/>
</dbReference>
<evidence type="ECO:0000259" key="1">
    <source>
        <dbReference type="PROSITE" id="PS50995"/>
    </source>
</evidence>
<dbReference type="Proteomes" id="UP000470404">
    <property type="component" value="Unassembled WGS sequence"/>
</dbReference>
<dbReference type="InterPro" id="IPR000835">
    <property type="entry name" value="HTH_MarR-typ"/>
</dbReference>
<sequence>MASGASGTETARRRRRTTVALKESLRELRNQLSLLNHQVGGRLKLKDVDLDCLELISTAGPLSPSALARRAGLHPATVTGILDRLQRGGWVVRERDPEAADRRAVTVRAVPGRTQELFRVYGGMNSAMDDLCAGYTEDELMLIAGFLRRTAEAGRAATGELSAE</sequence>
<dbReference type="InterPro" id="IPR039422">
    <property type="entry name" value="MarR/SlyA-like"/>
</dbReference>